<keyword evidence="3" id="KW-1185">Reference proteome</keyword>
<gene>
    <name evidence="2" type="ORF">EVAR_59220_1</name>
</gene>
<dbReference type="AlphaFoldDB" id="A0A4C1YSW8"/>
<evidence type="ECO:0000313" key="3">
    <source>
        <dbReference type="Proteomes" id="UP000299102"/>
    </source>
</evidence>
<evidence type="ECO:0000313" key="2">
    <source>
        <dbReference type="EMBL" id="GBP79376.1"/>
    </source>
</evidence>
<comment type="caution">
    <text evidence="2">The sequence shown here is derived from an EMBL/GenBank/DDBJ whole genome shotgun (WGS) entry which is preliminary data.</text>
</comment>
<feature type="region of interest" description="Disordered" evidence="1">
    <location>
        <begin position="45"/>
        <end position="70"/>
    </location>
</feature>
<dbReference type="EMBL" id="BGZK01001412">
    <property type="protein sequence ID" value="GBP79376.1"/>
    <property type="molecule type" value="Genomic_DNA"/>
</dbReference>
<organism evidence="2 3">
    <name type="scientific">Eumeta variegata</name>
    <name type="common">Bagworm moth</name>
    <name type="synonym">Eumeta japonica</name>
    <dbReference type="NCBI Taxonomy" id="151549"/>
    <lineage>
        <taxon>Eukaryota</taxon>
        <taxon>Metazoa</taxon>
        <taxon>Ecdysozoa</taxon>
        <taxon>Arthropoda</taxon>
        <taxon>Hexapoda</taxon>
        <taxon>Insecta</taxon>
        <taxon>Pterygota</taxon>
        <taxon>Neoptera</taxon>
        <taxon>Endopterygota</taxon>
        <taxon>Lepidoptera</taxon>
        <taxon>Glossata</taxon>
        <taxon>Ditrysia</taxon>
        <taxon>Tineoidea</taxon>
        <taxon>Psychidae</taxon>
        <taxon>Oiketicinae</taxon>
        <taxon>Eumeta</taxon>
    </lineage>
</organism>
<sequence>MCATSHGCTCYSMANDGTMLGVSPNGTSGARGGYDMEHARGLALSSRSGPFRLRTSSGAPGLEGAYDSLN</sequence>
<evidence type="ECO:0000256" key="1">
    <source>
        <dbReference type="SAM" id="MobiDB-lite"/>
    </source>
</evidence>
<reference evidence="2 3" key="1">
    <citation type="journal article" date="2019" name="Commun. Biol.">
        <title>The bagworm genome reveals a unique fibroin gene that provides high tensile strength.</title>
        <authorList>
            <person name="Kono N."/>
            <person name="Nakamura H."/>
            <person name="Ohtoshi R."/>
            <person name="Tomita M."/>
            <person name="Numata K."/>
            <person name="Arakawa K."/>
        </authorList>
    </citation>
    <scope>NUCLEOTIDE SEQUENCE [LARGE SCALE GENOMIC DNA]</scope>
</reference>
<dbReference type="Proteomes" id="UP000299102">
    <property type="component" value="Unassembled WGS sequence"/>
</dbReference>
<accession>A0A4C1YSW8</accession>
<name>A0A4C1YSW8_EUMVA</name>
<protein>
    <submittedName>
        <fullName evidence="2">Uncharacterized protein</fullName>
    </submittedName>
</protein>
<proteinExistence type="predicted"/>